<proteinExistence type="predicted"/>
<dbReference type="OrthoDB" id="9882663at2"/>
<accession>A0A7J5BNA2</accession>
<evidence type="ECO:0000256" key="1">
    <source>
        <dbReference type="SAM" id="Phobius"/>
    </source>
</evidence>
<keyword evidence="1" id="KW-0812">Transmembrane</keyword>
<dbReference type="EMBL" id="WBJZ01000009">
    <property type="protein sequence ID" value="KAB1657233.1"/>
    <property type="molecule type" value="Genomic_DNA"/>
</dbReference>
<feature type="transmembrane region" description="Helical" evidence="1">
    <location>
        <begin position="30"/>
        <end position="56"/>
    </location>
</feature>
<dbReference type="EMBL" id="WBJZ01000023">
    <property type="protein sequence ID" value="KAB1653403.1"/>
    <property type="molecule type" value="Genomic_DNA"/>
</dbReference>
<keyword evidence="4" id="KW-1185">Reference proteome</keyword>
<gene>
    <name evidence="3" type="ORF">F8O01_08245</name>
    <name evidence="2" type="ORF">F8O01_15100</name>
</gene>
<comment type="caution">
    <text evidence="2">The sequence shown here is derived from an EMBL/GenBank/DDBJ whole genome shotgun (WGS) entry which is preliminary data.</text>
</comment>
<dbReference type="AlphaFoldDB" id="A0A7J5BNA2"/>
<name>A0A7J5BNA2_9MICO</name>
<sequence length="147" mass="15048">MSSPQPWGPAVPVAAQHPSAVPPAVRGGSLLVGCVLALVWSIVSLGFGVIGVGYLVLGVTMTHTLDGVFGPEPGGVFNWVVLWLCLVEPLAGLVTSICLMVGAIRARRQQRTGRGAVGFGIAAVTVFGLGVLISLPLVPILFDALAL</sequence>
<evidence type="ECO:0000313" key="3">
    <source>
        <dbReference type="EMBL" id="KAB1657233.1"/>
    </source>
</evidence>
<keyword evidence="1" id="KW-1133">Transmembrane helix</keyword>
<evidence type="ECO:0000313" key="2">
    <source>
        <dbReference type="EMBL" id="KAB1653403.1"/>
    </source>
</evidence>
<organism evidence="2 4">
    <name type="scientific">Pseudoclavibacter chungangensis</name>
    <dbReference type="NCBI Taxonomy" id="587635"/>
    <lineage>
        <taxon>Bacteria</taxon>
        <taxon>Bacillati</taxon>
        <taxon>Actinomycetota</taxon>
        <taxon>Actinomycetes</taxon>
        <taxon>Micrococcales</taxon>
        <taxon>Microbacteriaceae</taxon>
        <taxon>Pseudoclavibacter</taxon>
    </lineage>
</organism>
<keyword evidence="1" id="KW-0472">Membrane</keyword>
<dbReference type="RefSeq" id="WP_158040403.1">
    <property type="nucleotide sequence ID" value="NZ_JACCFV010000001.1"/>
</dbReference>
<protein>
    <submittedName>
        <fullName evidence="2">Uncharacterized protein</fullName>
    </submittedName>
</protein>
<feature type="transmembrane region" description="Helical" evidence="1">
    <location>
        <begin position="76"/>
        <end position="104"/>
    </location>
</feature>
<feature type="transmembrane region" description="Helical" evidence="1">
    <location>
        <begin position="116"/>
        <end position="142"/>
    </location>
</feature>
<reference evidence="2 4" key="1">
    <citation type="submission" date="2019-09" db="EMBL/GenBank/DDBJ databases">
        <title>Phylogeny of genus Pseudoclavibacter and closely related genus.</title>
        <authorList>
            <person name="Li Y."/>
        </authorList>
    </citation>
    <scope>NUCLEOTIDE SEQUENCE [LARGE SCALE GENOMIC DNA]</scope>
    <source>
        <strain evidence="2 4">DSM 23821</strain>
    </source>
</reference>
<dbReference type="Proteomes" id="UP000467240">
    <property type="component" value="Unassembled WGS sequence"/>
</dbReference>
<evidence type="ECO:0000313" key="4">
    <source>
        <dbReference type="Proteomes" id="UP000467240"/>
    </source>
</evidence>